<gene>
    <name evidence="1" type="ORF">QFZ34_002199</name>
</gene>
<proteinExistence type="predicted"/>
<dbReference type="EMBL" id="JAUSZT010000003">
    <property type="protein sequence ID" value="MDQ0997017.1"/>
    <property type="molecule type" value="Genomic_DNA"/>
</dbReference>
<accession>A0ABU0S8D1</accession>
<evidence type="ECO:0000313" key="2">
    <source>
        <dbReference type="Proteomes" id="UP001237780"/>
    </source>
</evidence>
<comment type="caution">
    <text evidence="1">The sequence shown here is derived from an EMBL/GenBank/DDBJ whole genome shotgun (WGS) entry which is preliminary data.</text>
</comment>
<keyword evidence="2" id="KW-1185">Reference proteome</keyword>
<name>A0ABU0S8D1_9HYPH</name>
<sequence length="117" mass="13496">MQGDTSIQDITRPNSRLSANGKFMLWDYQIELDAGDLRFNNDWIHSDCSEVTHFSTSQALDQRGSLYRPPQNAWPRLQRRFLELCPDDAATAANCTKVLESNAEQRHTNLFSNRNHQ</sequence>
<evidence type="ECO:0000313" key="1">
    <source>
        <dbReference type="EMBL" id="MDQ0997017.1"/>
    </source>
</evidence>
<reference evidence="1 2" key="1">
    <citation type="submission" date="2023-07" db="EMBL/GenBank/DDBJ databases">
        <title>Comparative genomics of wheat-associated soil bacteria to identify genetic determinants of phenazine resistance.</title>
        <authorList>
            <person name="Mouncey N."/>
        </authorList>
    </citation>
    <scope>NUCLEOTIDE SEQUENCE [LARGE SCALE GENOMIC DNA]</scope>
    <source>
        <strain evidence="1 2">W4I11</strain>
    </source>
</reference>
<organism evidence="1 2">
    <name type="scientific">Phyllobacterium ifriqiyense</name>
    <dbReference type="NCBI Taxonomy" id="314238"/>
    <lineage>
        <taxon>Bacteria</taxon>
        <taxon>Pseudomonadati</taxon>
        <taxon>Pseudomonadota</taxon>
        <taxon>Alphaproteobacteria</taxon>
        <taxon>Hyphomicrobiales</taxon>
        <taxon>Phyllobacteriaceae</taxon>
        <taxon>Phyllobacterium</taxon>
    </lineage>
</organism>
<dbReference type="Proteomes" id="UP001237780">
    <property type="component" value="Unassembled WGS sequence"/>
</dbReference>
<protein>
    <submittedName>
        <fullName evidence="1">Uncharacterized protein</fullName>
    </submittedName>
</protein>